<proteinExistence type="inferred from homology"/>
<sequence>MSYNLQLNSTKNTEKMQEEILLEEKLNFLKKSSTKMANIFLDFDKKKGARMIDCAKVLLFKKFEQIEYRKLFKAFMCKILLCPFCMTRKSILIGNNLYKVLQFGADEKKLEYIHLTLALKNCKINELKGTIELMLKAFEKLRARDIFKQKGKGAKGTIKGWFRNLEITFNEKDKTFHPHFHVILAVEKSYFFKETNPDGYLTQERALQMWKECLAVDYLPTVDLRKVYYLDENGNKIINFDDGEGLKKAVEEASKYITKAMDLLSIEDEKLQKKVIRSMLQALSYRRLFAYGGILKNIRAELKLQDEEKSNLINLGDDEIDTTGMEYFVEVYKWCQDNGGQYQKFMELSEGEYKKLEKSMQDERNILRKMDILKLK</sequence>
<name>A0A2I1N9K8_9BACT</name>
<dbReference type="EMBL" id="PKHU01000005">
    <property type="protein sequence ID" value="PKZ29051.1"/>
    <property type="molecule type" value="Genomic_DNA"/>
</dbReference>
<dbReference type="GO" id="GO:0003677">
    <property type="term" value="F:DNA binding"/>
    <property type="evidence" value="ECO:0007669"/>
    <property type="project" value="InterPro"/>
</dbReference>
<organism evidence="3 4">
    <name type="scientific">Campylobacter ureolyticus</name>
    <dbReference type="NCBI Taxonomy" id="827"/>
    <lineage>
        <taxon>Bacteria</taxon>
        <taxon>Pseudomonadati</taxon>
        <taxon>Campylobacterota</taxon>
        <taxon>Epsilonproteobacteria</taxon>
        <taxon>Campylobacterales</taxon>
        <taxon>Campylobacteraceae</taxon>
        <taxon>Campylobacter</taxon>
    </lineage>
</organism>
<dbReference type="Proteomes" id="UP000234639">
    <property type="component" value="Unassembled WGS sequence"/>
</dbReference>
<evidence type="ECO:0000256" key="1">
    <source>
        <dbReference type="ARBA" id="ARBA00008909"/>
    </source>
</evidence>
<dbReference type="InterPro" id="IPR000989">
    <property type="entry name" value="Rep"/>
</dbReference>
<accession>A0A2I1N9K8</accession>
<dbReference type="GO" id="GO:0006260">
    <property type="term" value="P:DNA replication"/>
    <property type="evidence" value="ECO:0007669"/>
    <property type="project" value="UniProtKB-KW"/>
</dbReference>
<evidence type="ECO:0000256" key="2">
    <source>
        <dbReference type="ARBA" id="ARBA00022705"/>
    </source>
</evidence>
<keyword evidence="2" id="KW-0235">DNA replication</keyword>
<reference evidence="3 4" key="1">
    <citation type="submission" date="2017-12" db="EMBL/GenBank/DDBJ databases">
        <title>Phylogenetic diversity of female urinary microbiome.</title>
        <authorList>
            <person name="Thomas-White K."/>
            <person name="Wolfe A.J."/>
        </authorList>
    </citation>
    <scope>NUCLEOTIDE SEQUENCE [LARGE SCALE GENOMIC DNA]</scope>
    <source>
        <strain evidence="3 4">UMB0112</strain>
    </source>
</reference>
<evidence type="ECO:0000313" key="4">
    <source>
        <dbReference type="Proteomes" id="UP000234639"/>
    </source>
</evidence>
<dbReference type="RefSeq" id="WP_101637441.1">
    <property type="nucleotide sequence ID" value="NZ_PKHU01000005.1"/>
</dbReference>
<dbReference type="Pfam" id="PF01446">
    <property type="entry name" value="Rep_1"/>
    <property type="match status" value="1"/>
</dbReference>
<protein>
    <submittedName>
        <fullName evidence="3">Uncharacterized protein</fullName>
    </submittedName>
</protein>
<evidence type="ECO:0000313" key="3">
    <source>
        <dbReference type="EMBL" id="PKZ29051.1"/>
    </source>
</evidence>
<comment type="similarity">
    <text evidence="1">Belongs to the Gram-positive plasmids replication protein type 1 family.</text>
</comment>
<dbReference type="AlphaFoldDB" id="A0A2I1N9K8"/>
<comment type="caution">
    <text evidence="3">The sequence shown here is derived from an EMBL/GenBank/DDBJ whole genome shotgun (WGS) entry which is preliminary data.</text>
</comment>
<gene>
    <name evidence="3" type="ORF">CYJ41_06370</name>
</gene>